<comment type="catalytic activity">
    <reaction evidence="6">
        <text>L-seryl-[protein] + ATP = O-phospho-L-seryl-[protein] + ADP + H(+)</text>
        <dbReference type="Rhea" id="RHEA:17989"/>
        <dbReference type="Rhea" id="RHEA-COMP:9863"/>
        <dbReference type="Rhea" id="RHEA-COMP:11604"/>
        <dbReference type="ChEBI" id="CHEBI:15378"/>
        <dbReference type="ChEBI" id="CHEBI:29999"/>
        <dbReference type="ChEBI" id="CHEBI:30616"/>
        <dbReference type="ChEBI" id="CHEBI:83421"/>
        <dbReference type="ChEBI" id="CHEBI:456216"/>
        <dbReference type="EC" id="2.7.11.1"/>
    </reaction>
</comment>
<dbReference type="InterPro" id="IPR001245">
    <property type="entry name" value="Ser-Thr/Tyr_kinase_cat_dom"/>
</dbReference>
<name>A0A2G9SJM3_AQUCT</name>
<dbReference type="PANTHER" id="PTHR44329:SF240">
    <property type="entry name" value="SERINE_THREONINE-PROTEIN KINASE B-RAF"/>
    <property type="match status" value="1"/>
</dbReference>
<dbReference type="InterPro" id="IPR051681">
    <property type="entry name" value="Ser/Thr_Kinases-Pseudokinases"/>
</dbReference>
<accession>A0A2G9SJM3</accession>
<dbReference type="Proteomes" id="UP000228934">
    <property type="component" value="Unassembled WGS sequence"/>
</dbReference>
<evidence type="ECO:0000256" key="1">
    <source>
        <dbReference type="ARBA" id="ARBA00010507"/>
    </source>
</evidence>
<keyword evidence="3" id="KW-0808">Transferase</keyword>
<organism evidence="8 9">
    <name type="scientific">Aquarana catesbeiana</name>
    <name type="common">American bullfrog</name>
    <name type="synonym">Rana catesbeiana</name>
    <dbReference type="NCBI Taxonomy" id="8400"/>
    <lineage>
        <taxon>Eukaryota</taxon>
        <taxon>Metazoa</taxon>
        <taxon>Chordata</taxon>
        <taxon>Craniata</taxon>
        <taxon>Vertebrata</taxon>
        <taxon>Euteleostomi</taxon>
        <taxon>Amphibia</taxon>
        <taxon>Batrachia</taxon>
        <taxon>Anura</taxon>
        <taxon>Neobatrachia</taxon>
        <taxon>Ranoidea</taxon>
        <taxon>Ranidae</taxon>
        <taxon>Aquarana</taxon>
    </lineage>
</organism>
<dbReference type="AlphaFoldDB" id="A0A2G9SJM3"/>
<dbReference type="GO" id="GO:0005739">
    <property type="term" value="C:mitochondrion"/>
    <property type="evidence" value="ECO:0007669"/>
    <property type="project" value="TreeGrafter"/>
</dbReference>
<sequence length="148" mass="16779">MAPEVIRMQDKNPYSFQSDVYAFGIVLYELMTGQLPYQNINNRDQIIFMVGRGYLSPDFSKVRSNCPKAMKRLMADCLKKKRDERPLFPQILASIELLARSLPKIHRSASEPSLNRAGFQTEDFSLYACASPKTPIQGGGYGEFTAFK</sequence>
<evidence type="ECO:0000256" key="4">
    <source>
        <dbReference type="ARBA" id="ARBA00022777"/>
    </source>
</evidence>
<evidence type="ECO:0000256" key="3">
    <source>
        <dbReference type="ARBA" id="ARBA00022679"/>
    </source>
</evidence>
<dbReference type="OrthoDB" id="774951at2759"/>
<keyword evidence="9" id="KW-1185">Reference proteome</keyword>
<dbReference type="Gene3D" id="1.10.510.10">
    <property type="entry name" value="Transferase(Phosphotransferase) domain 1"/>
    <property type="match status" value="1"/>
</dbReference>
<dbReference type="PANTHER" id="PTHR44329">
    <property type="entry name" value="SERINE/THREONINE-PROTEIN KINASE TNNI3K-RELATED"/>
    <property type="match status" value="1"/>
</dbReference>
<dbReference type="InterPro" id="IPR011009">
    <property type="entry name" value="Kinase-like_dom_sf"/>
</dbReference>
<evidence type="ECO:0000313" key="9">
    <source>
        <dbReference type="Proteomes" id="UP000228934"/>
    </source>
</evidence>
<comment type="catalytic activity">
    <reaction evidence="5">
        <text>L-threonyl-[protein] + ATP = O-phospho-L-threonyl-[protein] + ADP + H(+)</text>
        <dbReference type="Rhea" id="RHEA:46608"/>
        <dbReference type="Rhea" id="RHEA-COMP:11060"/>
        <dbReference type="Rhea" id="RHEA-COMP:11605"/>
        <dbReference type="ChEBI" id="CHEBI:15378"/>
        <dbReference type="ChEBI" id="CHEBI:30013"/>
        <dbReference type="ChEBI" id="CHEBI:30616"/>
        <dbReference type="ChEBI" id="CHEBI:61977"/>
        <dbReference type="ChEBI" id="CHEBI:456216"/>
        <dbReference type="EC" id="2.7.11.1"/>
    </reaction>
</comment>
<dbReference type="GO" id="GO:0004709">
    <property type="term" value="F:MAP kinase kinase kinase activity"/>
    <property type="evidence" value="ECO:0007669"/>
    <property type="project" value="TreeGrafter"/>
</dbReference>
<dbReference type="GO" id="GO:0005829">
    <property type="term" value="C:cytosol"/>
    <property type="evidence" value="ECO:0007669"/>
    <property type="project" value="TreeGrafter"/>
</dbReference>
<evidence type="ECO:0000256" key="2">
    <source>
        <dbReference type="ARBA" id="ARBA00012513"/>
    </source>
</evidence>
<dbReference type="GO" id="GO:0005524">
    <property type="term" value="F:ATP binding"/>
    <property type="evidence" value="ECO:0007669"/>
    <property type="project" value="InterPro"/>
</dbReference>
<proteinExistence type="inferred from homology"/>
<protein>
    <recommendedName>
        <fullName evidence="2">non-specific serine/threonine protein kinase</fullName>
        <ecNumber evidence="2">2.7.11.1</ecNumber>
    </recommendedName>
</protein>
<evidence type="ECO:0000259" key="7">
    <source>
        <dbReference type="PROSITE" id="PS50011"/>
    </source>
</evidence>
<gene>
    <name evidence="8" type="ORF">AB205_0200380</name>
</gene>
<evidence type="ECO:0000256" key="6">
    <source>
        <dbReference type="ARBA" id="ARBA00048679"/>
    </source>
</evidence>
<dbReference type="FunFam" id="1.10.510.10:FF:002180">
    <property type="match status" value="1"/>
</dbReference>
<dbReference type="EMBL" id="KV925021">
    <property type="protein sequence ID" value="PIO39713.1"/>
    <property type="molecule type" value="Genomic_DNA"/>
</dbReference>
<dbReference type="SUPFAM" id="SSF56112">
    <property type="entry name" value="Protein kinase-like (PK-like)"/>
    <property type="match status" value="1"/>
</dbReference>
<dbReference type="InterPro" id="IPR000719">
    <property type="entry name" value="Prot_kinase_dom"/>
</dbReference>
<evidence type="ECO:0000313" key="8">
    <source>
        <dbReference type="EMBL" id="PIO39713.1"/>
    </source>
</evidence>
<dbReference type="GO" id="GO:0005886">
    <property type="term" value="C:plasma membrane"/>
    <property type="evidence" value="ECO:0007669"/>
    <property type="project" value="TreeGrafter"/>
</dbReference>
<dbReference type="Pfam" id="PF07714">
    <property type="entry name" value="PK_Tyr_Ser-Thr"/>
    <property type="match status" value="1"/>
</dbReference>
<reference evidence="9" key="1">
    <citation type="journal article" date="2017" name="Nat. Commun.">
        <title>The North American bullfrog draft genome provides insight into hormonal regulation of long noncoding RNA.</title>
        <authorList>
            <person name="Hammond S.A."/>
            <person name="Warren R.L."/>
            <person name="Vandervalk B.P."/>
            <person name="Kucuk E."/>
            <person name="Khan H."/>
            <person name="Gibb E.A."/>
            <person name="Pandoh P."/>
            <person name="Kirk H."/>
            <person name="Zhao Y."/>
            <person name="Jones M."/>
            <person name="Mungall A.J."/>
            <person name="Coope R."/>
            <person name="Pleasance S."/>
            <person name="Moore R.A."/>
            <person name="Holt R.A."/>
            <person name="Round J.M."/>
            <person name="Ohora S."/>
            <person name="Walle B.V."/>
            <person name="Veldhoen N."/>
            <person name="Helbing C.C."/>
            <person name="Birol I."/>
        </authorList>
    </citation>
    <scope>NUCLEOTIDE SEQUENCE [LARGE SCALE GENOMIC DNA]</scope>
</reference>
<comment type="similarity">
    <text evidence="1">Belongs to the protein kinase superfamily. TKL Ser/Thr protein kinase family. RAF subfamily.</text>
</comment>
<feature type="domain" description="Protein kinase" evidence="7">
    <location>
        <begin position="1"/>
        <end position="98"/>
    </location>
</feature>
<dbReference type="PROSITE" id="PS50011">
    <property type="entry name" value="PROTEIN_KINASE_DOM"/>
    <property type="match status" value="1"/>
</dbReference>
<evidence type="ECO:0000256" key="5">
    <source>
        <dbReference type="ARBA" id="ARBA00047899"/>
    </source>
</evidence>
<keyword evidence="4" id="KW-0418">Kinase</keyword>
<dbReference type="EC" id="2.7.11.1" evidence="2"/>